<proteinExistence type="predicted"/>
<evidence type="ECO:0000313" key="2">
    <source>
        <dbReference type="EMBL" id="PSR31416.1"/>
    </source>
</evidence>
<dbReference type="SUPFAM" id="SSF51735">
    <property type="entry name" value="NAD(P)-binding Rossmann-fold domains"/>
    <property type="match status" value="1"/>
</dbReference>
<sequence>MHDEEIRQILDEYHHVAVVGLSPKEDRPSYEVSKFLQEHGFHIVPVHPRAETILGEKVYHRLEDIPFPVDIVDVFRRPEDTPDVAESAVRIGAKVLWLQLGIKNEVARSIAEAGGLRVIEDRCMKIEYARLFNHR</sequence>
<feature type="domain" description="CoA-binding" evidence="1">
    <location>
        <begin position="9"/>
        <end position="102"/>
    </location>
</feature>
<dbReference type="Proteomes" id="UP000242699">
    <property type="component" value="Unassembled WGS sequence"/>
</dbReference>
<comment type="caution">
    <text evidence="2">The sequence shown here is derived from an EMBL/GenBank/DDBJ whole genome shotgun (WGS) entry which is preliminary data.</text>
</comment>
<organism evidence="2 3">
    <name type="scientific">Sulfobacillus benefaciens</name>
    <dbReference type="NCBI Taxonomy" id="453960"/>
    <lineage>
        <taxon>Bacteria</taxon>
        <taxon>Bacillati</taxon>
        <taxon>Bacillota</taxon>
        <taxon>Clostridia</taxon>
        <taxon>Eubacteriales</taxon>
        <taxon>Clostridiales Family XVII. Incertae Sedis</taxon>
        <taxon>Sulfobacillus</taxon>
    </lineage>
</organism>
<dbReference type="AlphaFoldDB" id="A0A2T2XAE7"/>
<dbReference type="PANTHER" id="PTHR33303:SF2">
    <property type="entry name" value="COA-BINDING DOMAIN-CONTAINING PROTEIN"/>
    <property type="match status" value="1"/>
</dbReference>
<dbReference type="InterPro" id="IPR003781">
    <property type="entry name" value="CoA-bd"/>
</dbReference>
<accession>A0A2T2XAE7</accession>
<dbReference type="EMBL" id="PXYT01000002">
    <property type="protein sequence ID" value="PSR31416.1"/>
    <property type="molecule type" value="Genomic_DNA"/>
</dbReference>
<name>A0A2T2XAE7_9FIRM</name>
<reference evidence="2 3" key="1">
    <citation type="journal article" date="2014" name="BMC Genomics">
        <title>Comparison of environmental and isolate Sulfobacillus genomes reveals diverse carbon, sulfur, nitrogen, and hydrogen metabolisms.</title>
        <authorList>
            <person name="Justice N.B."/>
            <person name="Norman A."/>
            <person name="Brown C.T."/>
            <person name="Singh A."/>
            <person name="Thomas B.C."/>
            <person name="Banfield J.F."/>
        </authorList>
    </citation>
    <scope>NUCLEOTIDE SEQUENCE [LARGE SCALE GENOMIC DNA]</scope>
    <source>
        <strain evidence="2">AMDSBA1</strain>
    </source>
</reference>
<dbReference type="Gene3D" id="3.40.50.720">
    <property type="entry name" value="NAD(P)-binding Rossmann-like Domain"/>
    <property type="match status" value="1"/>
</dbReference>
<dbReference type="InterPro" id="IPR036291">
    <property type="entry name" value="NAD(P)-bd_dom_sf"/>
</dbReference>
<gene>
    <name evidence="2" type="ORF">C7B43_01590</name>
</gene>
<dbReference type="SMART" id="SM00881">
    <property type="entry name" value="CoA_binding"/>
    <property type="match status" value="1"/>
</dbReference>
<evidence type="ECO:0000259" key="1">
    <source>
        <dbReference type="SMART" id="SM00881"/>
    </source>
</evidence>
<protein>
    <submittedName>
        <fullName evidence="2">CoA-binding protein</fullName>
    </submittedName>
</protein>
<evidence type="ECO:0000313" key="3">
    <source>
        <dbReference type="Proteomes" id="UP000242699"/>
    </source>
</evidence>
<dbReference type="PANTHER" id="PTHR33303">
    <property type="entry name" value="CYTOPLASMIC PROTEIN-RELATED"/>
    <property type="match status" value="1"/>
</dbReference>
<dbReference type="Pfam" id="PF13380">
    <property type="entry name" value="CoA_binding_2"/>
    <property type="match status" value="1"/>
</dbReference>